<evidence type="ECO:0000256" key="6">
    <source>
        <dbReference type="RuleBase" id="RU003737"/>
    </source>
</evidence>
<evidence type="ECO:0000256" key="5">
    <source>
        <dbReference type="PIRSR" id="PIRSR600183-50"/>
    </source>
</evidence>
<dbReference type="SUPFAM" id="SSF51419">
    <property type="entry name" value="PLP-binding barrel"/>
    <property type="match status" value="1"/>
</dbReference>
<sequence length="423" mass="47129">MSVKTFPLTKAQLEELAKRYPTPFYVYDEKAIRENARGVKKAFSVFPSFKEHYAVKALPNPFILKILADEGFGADCASLPELILADMAGMKGEDLMLTSNETPAREYQAARNLGAVINLDDFTHIEYLEKTAGIPELISCRYNPGPLKGGNAIIGKPEEAKYGLTREQVLAAFPLLRDRGAKRFALHTMVASNELNADYHIETGRILFELAAELKAKTSIRLEFVNLGGGAGIPYRPEQEALDYEYLTRGLKKAYDEIIIPAGLDPLGIHTEWARAITGPYGWLVSRAIHKKDIYRKYIGLDSCMADLMRPGLYGAYHHITVPGKETAPLTETYDVVGSLCENNDKFAVQRQLPKIDTGDFVVIHDAGAHGRAMGFNYNGKLRCAELLLRPDGSALQIRRRETIEDLFATLDRVALEDFKITL</sequence>
<dbReference type="RefSeq" id="WP_015708887.1">
    <property type="nucleotide sequence ID" value="NC_015578.1"/>
</dbReference>
<evidence type="ECO:0000256" key="2">
    <source>
        <dbReference type="ARBA" id="ARBA00022793"/>
    </source>
</evidence>
<dbReference type="PANTHER" id="PTHR43727">
    <property type="entry name" value="DIAMINOPIMELATE DECARBOXYLASE"/>
    <property type="match status" value="1"/>
</dbReference>
<dbReference type="InterPro" id="IPR002986">
    <property type="entry name" value="DAP_deCOOHase_LysA"/>
</dbReference>
<feature type="modified residue" description="N6-(pyridoxal phosphate)lysine" evidence="5">
    <location>
        <position position="56"/>
    </location>
</feature>
<dbReference type="KEGG" id="tpi:TREPR_1186"/>
<protein>
    <submittedName>
        <fullName evidence="9">Diaminopimelate decarboxylase</fullName>
    </submittedName>
</protein>
<comment type="similarity">
    <text evidence="6">Belongs to the Orn/Lys/Arg decarboxylase class-II family.</text>
</comment>
<feature type="domain" description="Orn/DAP/Arg decarboxylase 2 N-terminal" evidence="8">
    <location>
        <begin position="32"/>
        <end position="278"/>
    </location>
</feature>
<accession>F5YGU2</accession>
<dbReference type="Gene3D" id="2.40.37.10">
    <property type="entry name" value="Lyase, Ornithine Decarboxylase, Chain A, domain 1"/>
    <property type="match status" value="1"/>
</dbReference>
<dbReference type="HOGENOM" id="CLU_026444_0_2_12"/>
<evidence type="ECO:0000259" key="7">
    <source>
        <dbReference type="Pfam" id="PF00278"/>
    </source>
</evidence>
<dbReference type="GO" id="GO:0008836">
    <property type="term" value="F:diaminopimelate decarboxylase activity"/>
    <property type="evidence" value="ECO:0007669"/>
    <property type="project" value="InterPro"/>
</dbReference>
<dbReference type="InterPro" id="IPR009006">
    <property type="entry name" value="Ala_racemase/Decarboxylase_C"/>
</dbReference>
<keyword evidence="2" id="KW-0210">Decarboxylase</keyword>
<dbReference type="PROSITE" id="PS00878">
    <property type="entry name" value="ODR_DC_2_1"/>
    <property type="match status" value="1"/>
</dbReference>
<dbReference type="Proteomes" id="UP000009223">
    <property type="component" value="Chromosome"/>
</dbReference>
<dbReference type="CDD" id="cd06828">
    <property type="entry name" value="PLPDE_III_DapDC"/>
    <property type="match status" value="1"/>
</dbReference>
<dbReference type="PRINTS" id="PR01181">
    <property type="entry name" value="DAPDCRBXLASE"/>
</dbReference>
<evidence type="ECO:0000256" key="4">
    <source>
        <dbReference type="ARBA" id="ARBA00023239"/>
    </source>
</evidence>
<evidence type="ECO:0000313" key="9">
    <source>
        <dbReference type="EMBL" id="AEF86980.1"/>
    </source>
</evidence>
<dbReference type="InterPro" id="IPR029066">
    <property type="entry name" value="PLP-binding_barrel"/>
</dbReference>
<dbReference type="GO" id="GO:0009089">
    <property type="term" value="P:lysine biosynthetic process via diaminopimelate"/>
    <property type="evidence" value="ECO:0007669"/>
    <property type="project" value="InterPro"/>
</dbReference>
<dbReference type="InterPro" id="IPR022643">
    <property type="entry name" value="De-COase2_C"/>
</dbReference>
<dbReference type="PANTHER" id="PTHR43727:SF2">
    <property type="entry name" value="GROUP IV DECARBOXYLASE"/>
    <property type="match status" value="1"/>
</dbReference>
<dbReference type="STRING" id="545694.TREPR_1186"/>
<keyword evidence="10" id="KW-1185">Reference proteome</keyword>
<evidence type="ECO:0000259" key="8">
    <source>
        <dbReference type="Pfam" id="PF02784"/>
    </source>
</evidence>
<dbReference type="SUPFAM" id="SSF50621">
    <property type="entry name" value="Alanine racemase C-terminal domain-like"/>
    <property type="match status" value="1"/>
</dbReference>
<keyword evidence="4" id="KW-0456">Lyase</keyword>
<proteinExistence type="inferred from homology"/>
<comment type="cofactor">
    <cofactor evidence="1 5">
        <name>pyridoxal 5'-phosphate</name>
        <dbReference type="ChEBI" id="CHEBI:597326"/>
    </cofactor>
</comment>
<dbReference type="PRINTS" id="PR01179">
    <property type="entry name" value="ODADCRBXLASE"/>
</dbReference>
<evidence type="ECO:0000256" key="3">
    <source>
        <dbReference type="ARBA" id="ARBA00022898"/>
    </source>
</evidence>
<name>F5YGU2_TREPZ</name>
<feature type="active site" description="Proton donor" evidence="5">
    <location>
        <position position="341"/>
    </location>
</feature>
<dbReference type="InterPro" id="IPR022653">
    <property type="entry name" value="De-COase2_pyr-phos_BS"/>
</dbReference>
<evidence type="ECO:0000313" key="10">
    <source>
        <dbReference type="Proteomes" id="UP000009223"/>
    </source>
</evidence>
<reference evidence="10" key="1">
    <citation type="submission" date="2009-12" db="EMBL/GenBank/DDBJ databases">
        <title>Complete sequence of Treponema primitia strain ZAS-2.</title>
        <authorList>
            <person name="Tetu S.G."/>
            <person name="Matson E."/>
            <person name="Ren Q."/>
            <person name="Seshadri R."/>
            <person name="Elbourne L."/>
            <person name="Hassan K.A."/>
            <person name="Durkin A."/>
            <person name="Radune D."/>
            <person name="Mohamoud Y."/>
            <person name="Shay R."/>
            <person name="Jin S."/>
            <person name="Zhang X."/>
            <person name="Lucey K."/>
            <person name="Ballor N.R."/>
            <person name="Ottesen E."/>
            <person name="Rosenthal R."/>
            <person name="Allen A."/>
            <person name="Leadbetter J.R."/>
            <person name="Paulsen I.T."/>
        </authorList>
    </citation>
    <scope>NUCLEOTIDE SEQUENCE [LARGE SCALE GENOMIC DNA]</scope>
    <source>
        <strain evidence="10">ATCC BAA-887 / DSM 12427 / ZAS-2</strain>
    </source>
</reference>
<dbReference type="OrthoDB" id="9802241at2"/>
<keyword evidence="3 5" id="KW-0663">Pyridoxal phosphate</keyword>
<dbReference type="FunFam" id="3.20.20.10:FF:000003">
    <property type="entry name" value="Diaminopimelate decarboxylase"/>
    <property type="match status" value="1"/>
</dbReference>
<gene>
    <name evidence="9" type="ordered locus">TREPR_1186</name>
</gene>
<dbReference type="Gene3D" id="3.20.20.10">
    <property type="entry name" value="Alanine racemase"/>
    <property type="match status" value="1"/>
</dbReference>
<dbReference type="InterPro" id="IPR000183">
    <property type="entry name" value="Orn/DAP/Arg_de-COase"/>
</dbReference>
<dbReference type="InterPro" id="IPR022644">
    <property type="entry name" value="De-COase2_N"/>
</dbReference>
<dbReference type="Pfam" id="PF00278">
    <property type="entry name" value="Orn_DAP_Arg_deC"/>
    <property type="match status" value="1"/>
</dbReference>
<dbReference type="EMBL" id="CP001843">
    <property type="protein sequence ID" value="AEF86980.1"/>
    <property type="molecule type" value="Genomic_DNA"/>
</dbReference>
<organism evidence="9 10">
    <name type="scientific">Treponema primitia (strain ATCC BAA-887 / DSM 12427 / ZAS-2)</name>
    <dbReference type="NCBI Taxonomy" id="545694"/>
    <lineage>
        <taxon>Bacteria</taxon>
        <taxon>Pseudomonadati</taxon>
        <taxon>Spirochaetota</taxon>
        <taxon>Spirochaetia</taxon>
        <taxon>Spirochaetales</taxon>
        <taxon>Treponemataceae</taxon>
        <taxon>Treponema</taxon>
    </lineage>
</organism>
<feature type="domain" description="Orn/DAP/Arg decarboxylase 2 C-terminal" evidence="7">
    <location>
        <begin position="24"/>
        <end position="368"/>
    </location>
</feature>
<reference evidence="9 10" key="2">
    <citation type="journal article" date="2011" name="ISME J.">
        <title>RNA-seq reveals cooperative metabolic interactions between two termite-gut spirochete species in co-culture.</title>
        <authorList>
            <person name="Rosenthal A.Z."/>
            <person name="Matson E.G."/>
            <person name="Eldar A."/>
            <person name="Leadbetter J.R."/>
        </authorList>
    </citation>
    <scope>NUCLEOTIDE SEQUENCE [LARGE SCALE GENOMIC DNA]</scope>
    <source>
        <strain evidence="10">ATCC BAA-887 / DSM 12427 / ZAS-2</strain>
    </source>
</reference>
<dbReference type="eggNOG" id="COG0019">
    <property type="taxonomic scope" value="Bacteria"/>
</dbReference>
<dbReference type="AlphaFoldDB" id="F5YGU2"/>
<dbReference type="Pfam" id="PF02784">
    <property type="entry name" value="Orn_Arg_deC_N"/>
    <property type="match status" value="1"/>
</dbReference>
<evidence type="ECO:0000256" key="1">
    <source>
        <dbReference type="ARBA" id="ARBA00001933"/>
    </source>
</evidence>